<accession>A0A4Y2EQS7</accession>
<name>A0A4Y2EQS7_ARAVE</name>
<comment type="caution">
    <text evidence="1">The sequence shown here is derived from an EMBL/GenBank/DDBJ whole genome shotgun (WGS) entry which is preliminary data.</text>
</comment>
<protein>
    <submittedName>
        <fullName evidence="1">Uncharacterized protein</fullName>
    </submittedName>
</protein>
<evidence type="ECO:0000313" key="1">
    <source>
        <dbReference type="EMBL" id="GBM31583.1"/>
    </source>
</evidence>
<proteinExistence type="predicted"/>
<keyword evidence="2" id="KW-1185">Reference proteome</keyword>
<evidence type="ECO:0000313" key="2">
    <source>
        <dbReference type="Proteomes" id="UP000499080"/>
    </source>
</evidence>
<reference evidence="1 2" key="1">
    <citation type="journal article" date="2019" name="Sci. Rep.">
        <title>Orb-weaving spider Araneus ventricosus genome elucidates the spidroin gene catalogue.</title>
        <authorList>
            <person name="Kono N."/>
            <person name="Nakamura H."/>
            <person name="Ohtoshi R."/>
            <person name="Moran D.A.P."/>
            <person name="Shinohara A."/>
            <person name="Yoshida Y."/>
            <person name="Fujiwara M."/>
            <person name="Mori M."/>
            <person name="Tomita M."/>
            <person name="Arakawa K."/>
        </authorList>
    </citation>
    <scope>NUCLEOTIDE SEQUENCE [LARGE SCALE GENOMIC DNA]</scope>
</reference>
<sequence length="116" mass="13293">MIKYSDVIENRGHNTDFTYFKTNIKSTPSTKPETIQSAKKMLKSALKSYLTGHALFCSTFSQKEDFNGELESKVEKSFDLHLMNYSAARAENNENTTSLIYENTSMPFTALFWRPS</sequence>
<organism evidence="1 2">
    <name type="scientific">Araneus ventricosus</name>
    <name type="common">Orbweaver spider</name>
    <name type="synonym">Epeira ventricosa</name>
    <dbReference type="NCBI Taxonomy" id="182803"/>
    <lineage>
        <taxon>Eukaryota</taxon>
        <taxon>Metazoa</taxon>
        <taxon>Ecdysozoa</taxon>
        <taxon>Arthropoda</taxon>
        <taxon>Chelicerata</taxon>
        <taxon>Arachnida</taxon>
        <taxon>Araneae</taxon>
        <taxon>Araneomorphae</taxon>
        <taxon>Entelegynae</taxon>
        <taxon>Araneoidea</taxon>
        <taxon>Araneidae</taxon>
        <taxon>Araneus</taxon>
    </lineage>
</organism>
<dbReference type="EMBL" id="BGPR01000687">
    <property type="protein sequence ID" value="GBM31583.1"/>
    <property type="molecule type" value="Genomic_DNA"/>
</dbReference>
<dbReference type="Proteomes" id="UP000499080">
    <property type="component" value="Unassembled WGS sequence"/>
</dbReference>
<dbReference type="AlphaFoldDB" id="A0A4Y2EQS7"/>
<gene>
    <name evidence="1" type="ORF">AVEN_11752_1</name>
</gene>